<evidence type="ECO:0000313" key="3">
    <source>
        <dbReference type="Proteomes" id="UP000828251"/>
    </source>
</evidence>
<protein>
    <recommendedName>
        <fullName evidence="1">RNase H type-1 domain-containing protein</fullName>
    </recommendedName>
</protein>
<proteinExistence type="predicted"/>
<sequence>RVYGETDCLELVSLLQRRSNSVMDDALVLHIRCLCSRDWLIPIRYVSRMANRPADAMAKLRIPGSWTACLFDRSATGVVLLVAQDI</sequence>
<organism evidence="2 3">
    <name type="scientific">Gossypium stocksii</name>
    <dbReference type="NCBI Taxonomy" id="47602"/>
    <lineage>
        <taxon>Eukaryota</taxon>
        <taxon>Viridiplantae</taxon>
        <taxon>Streptophyta</taxon>
        <taxon>Embryophyta</taxon>
        <taxon>Tracheophyta</taxon>
        <taxon>Spermatophyta</taxon>
        <taxon>Magnoliopsida</taxon>
        <taxon>eudicotyledons</taxon>
        <taxon>Gunneridae</taxon>
        <taxon>Pentapetalae</taxon>
        <taxon>rosids</taxon>
        <taxon>malvids</taxon>
        <taxon>Malvales</taxon>
        <taxon>Malvaceae</taxon>
        <taxon>Malvoideae</taxon>
        <taxon>Gossypium</taxon>
    </lineage>
</organism>
<evidence type="ECO:0000313" key="2">
    <source>
        <dbReference type="EMBL" id="KAH1098200.1"/>
    </source>
</evidence>
<dbReference type="GO" id="GO:0004523">
    <property type="term" value="F:RNA-DNA hybrid ribonuclease activity"/>
    <property type="evidence" value="ECO:0007669"/>
    <property type="project" value="InterPro"/>
</dbReference>
<accession>A0A9D3VVB5</accession>
<name>A0A9D3VVB5_9ROSI</name>
<dbReference type="AlphaFoldDB" id="A0A9D3VVB5"/>
<reference evidence="2 3" key="1">
    <citation type="journal article" date="2021" name="Plant Biotechnol. J.">
        <title>Multi-omics assisted identification of the key and species-specific regulatory components of drought-tolerant mechanisms in Gossypium stocksii.</title>
        <authorList>
            <person name="Yu D."/>
            <person name="Ke L."/>
            <person name="Zhang D."/>
            <person name="Wu Y."/>
            <person name="Sun Y."/>
            <person name="Mei J."/>
            <person name="Sun J."/>
            <person name="Sun Y."/>
        </authorList>
    </citation>
    <scope>NUCLEOTIDE SEQUENCE [LARGE SCALE GENOMIC DNA]</scope>
    <source>
        <strain evidence="3">cv. E1</strain>
        <tissue evidence="2">Leaf</tissue>
    </source>
</reference>
<dbReference type="Proteomes" id="UP000828251">
    <property type="component" value="Unassembled WGS sequence"/>
</dbReference>
<feature type="domain" description="RNase H type-1" evidence="1">
    <location>
        <begin position="2"/>
        <end position="59"/>
    </location>
</feature>
<gene>
    <name evidence="2" type="ORF">J1N35_015121</name>
</gene>
<feature type="non-terminal residue" evidence="2">
    <location>
        <position position="1"/>
    </location>
</feature>
<dbReference type="InterPro" id="IPR002156">
    <property type="entry name" value="RNaseH_domain"/>
</dbReference>
<evidence type="ECO:0000259" key="1">
    <source>
        <dbReference type="Pfam" id="PF13456"/>
    </source>
</evidence>
<dbReference type="Pfam" id="PF13456">
    <property type="entry name" value="RVT_3"/>
    <property type="match status" value="1"/>
</dbReference>
<keyword evidence="3" id="KW-1185">Reference proteome</keyword>
<dbReference type="EMBL" id="JAIQCV010000005">
    <property type="protein sequence ID" value="KAH1098200.1"/>
    <property type="molecule type" value="Genomic_DNA"/>
</dbReference>
<dbReference type="GO" id="GO:0003676">
    <property type="term" value="F:nucleic acid binding"/>
    <property type="evidence" value="ECO:0007669"/>
    <property type="project" value="InterPro"/>
</dbReference>
<comment type="caution">
    <text evidence="2">The sequence shown here is derived from an EMBL/GenBank/DDBJ whole genome shotgun (WGS) entry which is preliminary data.</text>
</comment>